<comment type="caution">
    <text evidence="2">The sequence shown here is derived from an EMBL/GenBank/DDBJ whole genome shotgun (WGS) entry which is preliminary data.</text>
</comment>
<dbReference type="Proteomes" id="UP001499986">
    <property type="component" value="Unassembled WGS sequence"/>
</dbReference>
<evidence type="ECO:0008006" key="4">
    <source>
        <dbReference type="Google" id="ProtNLM"/>
    </source>
</evidence>
<dbReference type="RefSeq" id="WP_346138152.1">
    <property type="nucleotide sequence ID" value="NZ_BAAASE010000003.1"/>
</dbReference>
<dbReference type="EMBL" id="BAAASE010000003">
    <property type="protein sequence ID" value="GAA2395997.1"/>
    <property type="molecule type" value="Genomic_DNA"/>
</dbReference>
<gene>
    <name evidence="2" type="ORF">GCM10010255_29250</name>
</gene>
<feature type="signal peptide" evidence="1">
    <location>
        <begin position="1"/>
        <end position="22"/>
    </location>
</feature>
<evidence type="ECO:0000313" key="2">
    <source>
        <dbReference type="EMBL" id="GAA2395997.1"/>
    </source>
</evidence>
<name>A0ABP5V7R1_9ACTN</name>
<proteinExistence type="predicted"/>
<evidence type="ECO:0000313" key="3">
    <source>
        <dbReference type="Proteomes" id="UP001499986"/>
    </source>
</evidence>
<accession>A0ABP5V7R1</accession>
<evidence type="ECO:0000256" key="1">
    <source>
        <dbReference type="SAM" id="SignalP"/>
    </source>
</evidence>
<feature type="chain" id="PRO_5046929416" description="ATP-binding protein" evidence="1">
    <location>
        <begin position="23"/>
        <end position="41"/>
    </location>
</feature>
<organism evidence="2 3">
    <name type="scientific">Streptomyces coeruleofuscus</name>
    <dbReference type="NCBI Taxonomy" id="66879"/>
    <lineage>
        <taxon>Bacteria</taxon>
        <taxon>Bacillati</taxon>
        <taxon>Actinomycetota</taxon>
        <taxon>Actinomycetes</taxon>
        <taxon>Kitasatosporales</taxon>
        <taxon>Streptomycetaceae</taxon>
        <taxon>Streptomyces</taxon>
    </lineage>
</organism>
<sequence>MLKEAMNVAAAAASAIGMPVTAAAPALAGGPAVAMGQGGER</sequence>
<reference evidence="3" key="1">
    <citation type="journal article" date="2019" name="Int. J. Syst. Evol. Microbiol.">
        <title>The Global Catalogue of Microorganisms (GCM) 10K type strain sequencing project: providing services to taxonomists for standard genome sequencing and annotation.</title>
        <authorList>
            <consortium name="The Broad Institute Genomics Platform"/>
            <consortium name="The Broad Institute Genome Sequencing Center for Infectious Disease"/>
            <person name="Wu L."/>
            <person name="Ma J."/>
        </authorList>
    </citation>
    <scope>NUCLEOTIDE SEQUENCE [LARGE SCALE GENOMIC DNA]</scope>
    <source>
        <strain evidence="3">JCM 4358</strain>
    </source>
</reference>
<keyword evidence="1" id="KW-0732">Signal</keyword>
<protein>
    <recommendedName>
        <fullName evidence="4">ATP-binding protein</fullName>
    </recommendedName>
</protein>
<keyword evidence="3" id="KW-1185">Reference proteome</keyword>